<reference evidence="3" key="1">
    <citation type="journal article" date="2021" name="PeerJ">
        <title>Extensive microbial diversity within the chicken gut microbiome revealed by metagenomics and culture.</title>
        <authorList>
            <person name="Gilroy R."/>
            <person name="Ravi A."/>
            <person name="Getino M."/>
            <person name="Pursley I."/>
            <person name="Horton D.L."/>
            <person name="Alikhan N.F."/>
            <person name="Baker D."/>
            <person name="Gharbi K."/>
            <person name="Hall N."/>
            <person name="Watson M."/>
            <person name="Adriaenssens E.M."/>
            <person name="Foster-Nyarko E."/>
            <person name="Jarju S."/>
            <person name="Secka A."/>
            <person name="Antonio M."/>
            <person name="Oren A."/>
            <person name="Chaudhuri R.R."/>
            <person name="La Ragione R."/>
            <person name="Hildebrand F."/>
            <person name="Pallen M.J."/>
        </authorList>
    </citation>
    <scope>NUCLEOTIDE SEQUENCE</scope>
    <source>
        <strain evidence="3">742</strain>
    </source>
</reference>
<dbReference type="EMBL" id="JAHLFH010000178">
    <property type="protein sequence ID" value="MBU3820372.1"/>
    <property type="molecule type" value="Genomic_DNA"/>
</dbReference>
<evidence type="ECO:0000256" key="2">
    <source>
        <dbReference type="SAM" id="Phobius"/>
    </source>
</evidence>
<gene>
    <name evidence="3" type="ORF">H9864_08420</name>
</gene>
<accession>A0A9E2NR77</accession>
<feature type="compositionally biased region" description="Low complexity" evidence="1">
    <location>
        <begin position="271"/>
        <end position="295"/>
    </location>
</feature>
<feature type="region of interest" description="Disordered" evidence="1">
    <location>
        <begin position="256"/>
        <end position="295"/>
    </location>
</feature>
<keyword evidence="2" id="KW-1133">Transmembrane helix</keyword>
<evidence type="ECO:0000313" key="4">
    <source>
        <dbReference type="Proteomes" id="UP000824178"/>
    </source>
</evidence>
<evidence type="ECO:0000256" key="1">
    <source>
        <dbReference type="SAM" id="MobiDB-lite"/>
    </source>
</evidence>
<dbReference type="AlphaFoldDB" id="A0A9E2NR77"/>
<comment type="caution">
    <text evidence="3">The sequence shown here is derived from an EMBL/GenBank/DDBJ whole genome shotgun (WGS) entry which is preliminary data.</text>
</comment>
<sequence length="295" mass="32503">MKSYVTPEEHARIHRRRRRQLLGLGMALFMLIGVFTVLGLGFGLVAQLFDDTQDRLEYEKKLEGLVLFDPLPFEGIENIDDLTLREAAVWGCVYAIQETDGGFDSYERDPETERLMLPAVDVDAYLAKVVGPSFQLAHRSFEMEDMTVEYDETSQCYLIPVTGSVGYYRASVTELFKKEGKLHVTVGYIPLANEQSMITTQSDVPTKYMDYIFERISGSWYLTGLTESETKPAASSEAQSSSVIMMDEQALQEAILAGADLDASSDSTQGEAASEEAASSETPESAAASDSDSAA</sequence>
<evidence type="ECO:0000313" key="3">
    <source>
        <dbReference type="EMBL" id="MBU3820372.1"/>
    </source>
</evidence>
<reference evidence="3" key="2">
    <citation type="submission" date="2021-04" db="EMBL/GenBank/DDBJ databases">
        <authorList>
            <person name="Gilroy R."/>
        </authorList>
    </citation>
    <scope>NUCLEOTIDE SEQUENCE</scope>
    <source>
        <strain evidence="3">742</strain>
    </source>
</reference>
<name>A0A9E2NR77_9FIRM</name>
<proteinExistence type="predicted"/>
<protein>
    <submittedName>
        <fullName evidence="3">Ice-structuring protein</fullName>
    </submittedName>
</protein>
<keyword evidence="2" id="KW-0812">Transmembrane</keyword>
<keyword evidence="2" id="KW-0472">Membrane</keyword>
<organism evidence="3 4">
    <name type="scientific">Candidatus Faecalibacterium intestinavium</name>
    <dbReference type="NCBI Taxonomy" id="2838580"/>
    <lineage>
        <taxon>Bacteria</taxon>
        <taxon>Bacillati</taxon>
        <taxon>Bacillota</taxon>
        <taxon>Clostridia</taxon>
        <taxon>Eubacteriales</taxon>
        <taxon>Oscillospiraceae</taxon>
        <taxon>Faecalibacterium</taxon>
    </lineage>
</organism>
<dbReference type="Proteomes" id="UP000824178">
    <property type="component" value="Unassembled WGS sequence"/>
</dbReference>
<feature type="transmembrane region" description="Helical" evidence="2">
    <location>
        <begin position="21"/>
        <end position="46"/>
    </location>
</feature>